<dbReference type="PANTHER" id="PTHR47822">
    <property type="entry name" value="CARBOHYDRATE BINDING DOMAIN CONTAINING PROTEIN"/>
    <property type="match status" value="1"/>
</dbReference>
<accession>A0A401Q9I8</accession>
<dbReference type="AlphaFoldDB" id="A0A401Q9I8"/>
<feature type="repeat" description="WD" evidence="1">
    <location>
        <begin position="55"/>
        <end position="92"/>
    </location>
</feature>
<evidence type="ECO:0000313" key="2">
    <source>
        <dbReference type="EMBL" id="GCB82031.1"/>
    </source>
</evidence>
<dbReference type="PROSITE" id="PS50294">
    <property type="entry name" value="WD_REPEATS_REGION"/>
    <property type="match status" value="1"/>
</dbReference>
<evidence type="ECO:0000256" key="1">
    <source>
        <dbReference type="PROSITE-ProRule" id="PRU00221"/>
    </source>
</evidence>
<evidence type="ECO:0000313" key="3">
    <source>
        <dbReference type="Proteomes" id="UP000288216"/>
    </source>
</evidence>
<dbReference type="Pfam" id="PF00400">
    <property type="entry name" value="WD40"/>
    <property type="match status" value="1"/>
</dbReference>
<organism evidence="2 3">
    <name type="scientific">Scyliorhinus torazame</name>
    <name type="common">Cloudy catshark</name>
    <name type="synonym">Catulus torazame</name>
    <dbReference type="NCBI Taxonomy" id="75743"/>
    <lineage>
        <taxon>Eukaryota</taxon>
        <taxon>Metazoa</taxon>
        <taxon>Chordata</taxon>
        <taxon>Craniata</taxon>
        <taxon>Vertebrata</taxon>
        <taxon>Chondrichthyes</taxon>
        <taxon>Elasmobranchii</taxon>
        <taxon>Galeomorphii</taxon>
        <taxon>Galeoidea</taxon>
        <taxon>Carcharhiniformes</taxon>
        <taxon>Scyliorhinidae</taxon>
        <taxon>Scyliorhinus</taxon>
    </lineage>
</organism>
<dbReference type="OrthoDB" id="361494at2759"/>
<dbReference type="STRING" id="75743.A0A401Q9I8"/>
<dbReference type="PROSITE" id="PS50082">
    <property type="entry name" value="WD_REPEATS_2"/>
    <property type="match status" value="1"/>
</dbReference>
<dbReference type="SMART" id="SM00320">
    <property type="entry name" value="WD40"/>
    <property type="match status" value="2"/>
</dbReference>
<protein>
    <submittedName>
        <fullName evidence="2">Uncharacterized protein</fullName>
    </submittedName>
</protein>
<proteinExistence type="predicted"/>
<dbReference type="InterPro" id="IPR036322">
    <property type="entry name" value="WD40_repeat_dom_sf"/>
</dbReference>
<reference evidence="2 3" key="1">
    <citation type="journal article" date="2018" name="Nat. Ecol. Evol.">
        <title>Shark genomes provide insights into elasmobranch evolution and the origin of vertebrates.</title>
        <authorList>
            <person name="Hara Y"/>
            <person name="Yamaguchi K"/>
            <person name="Onimaru K"/>
            <person name="Kadota M"/>
            <person name="Koyanagi M"/>
            <person name="Keeley SD"/>
            <person name="Tatsumi K"/>
            <person name="Tanaka K"/>
            <person name="Motone F"/>
            <person name="Kageyama Y"/>
            <person name="Nozu R"/>
            <person name="Adachi N"/>
            <person name="Nishimura O"/>
            <person name="Nakagawa R"/>
            <person name="Tanegashima C"/>
            <person name="Kiyatake I"/>
            <person name="Matsumoto R"/>
            <person name="Murakumo K"/>
            <person name="Nishida K"/>
            <person name="Terakita A"/>
            <person name="Kuratani S"/>
            <person name="Sato K"/>
            <person name="Hyodo S Kuraku.S."/>
        </authorList>
    </citation>
    <scope>NUCLEOTIDE SEQUENCE [LARGE SCALE GENOMIC DNA]</scope>
</reference>
<keyword evidence="1" id="KW-0853">WD repeat</keyword>
<dbReference type="InterPro" id="IPR015943">
    <property type="entry name" value="WD40/YVTN_repeat-like_dom_sf"/>
</dbReference>
<comment type="caution">
    <text evidence="2">The sequence shown here is derived from an EMBL/GenBank/DDBJ whole genome shotgun (WGS) entry which is preliminary data.</text>
</comment>
<dbReference type="InterPro" id="IPR001680">
    <property type="entry name" value="WD40_rpt"/>
</dbReference>
<dbReference type="SUPFAM" id="SSF50978">
    <property type="entry name" value="WD40 repeat-like"/>
    <property type="match status" value="1"/>
</dbReference>
<keyword evidence="3" id="KW-1185">Reference proteome</keyword>
<gene>
    <name evidence="2" type="ORF">scyTo_0022860</name>
</gene>
<dbReference type="Proteomes" id="UP000288216">
    <property type="component" value="Unassembled WGS sequence"/>
</dbReference>
<feature type="non-terminal residue" evidence="2">
    <location>
        <position position="92"/>
    </location>
</feature>
<dbReference type="Gene3D" id="2.130.10.10">
    <property type="entry name" value="YVTN repeat-like/Quinoprotein amine dehydrogenase"/>
    <property type="match status" value="1"/>
</dbReference>
<sequence>MDGKALRDIFSGGVSRQATTAMCFHPKENSHLIAVGAEGIVSVYNTKTGKCLANVTEESNQLYTMDISSDGSTFATAGSNRSIKIYDIRTNQ</sequence>
<dbReference type="EMBL" id="BFAA01024512">
    <property type="protein sequence ID" value="GCB82031.1"/>
    <property type="molecule type" value="Genomic_DNA"/>
</dbReference>
<dbReference type="PANTHER" id="PTHR47822:SF2">
    <property type="entry name" value="F-BOX AND WD-40 DOMAIN PROTEIN 7"/>
    <property type="match status" value="1"/>
</dbReference>
<name>A0A401Q9I8_SCYTO</name>